<reference evidence="1 2" key="1">
    <citation type="submission" date="2023-12" db="EMBL/GenBank/DDBJ databases">
        <title>Blastococcus brunescens sp. nov., an actonobacterium isolated from sandstone collected in sahara desert.</title>
        <authorList>
            <person name="Gtari M."/>
            <person name="Ghodhbane F."/>
        </authorList>
    </citation>
    <scope>NUCLEOTIDE SEQUENCE [LARGE SCALE GENOMIC DNA]</scope>
    <source>
        <strain evidence="1 2">BMG 8361</strain>
    </source>
</reference>
<accession>A0ABZ1B9S3</accession>
<keyword evidence="2" id="KW-1185">Reference proteome</keyword>
<evidence type="ECO:0000313" key="1">
    <source>
        <dbReference type="EMBL" id="WRL65860.1"/>
    </source>
</evidence>
<evidence type="ECO:0000313" key="2">
    <source>
        <dbReference type="Proteomes" id="UP001324287"/>
    </source>
</evidence>
<sequence length="121" mass="13525">MRCPLDEQLRLRPVHELDDAVVAQLQPVRDLADRGPVPAGEALERQQELVLLRREPVPAHDLLAEAQVAPDAEPEAGQRLELALGQGRRADALVLGCHGAHHITWPREQRYPFLSCCDTFE</sequence>
<organism evidence="1 2">
    <name type="scientific">Blastococcus brunescens</name>
    <dbReference type="NCBI Taxonomy" id="1564165"/>
    <lineage>
        <taxon>Bacteria</taxon>
        <taxon>Bacillati</taxon>
        <taxon>Actinomycetota</taxon>
        <taxon>Actinomycetes</taxon>
        <taxon>Geodermatophilales</taxon>
        <taxon>Geodermatophilaceae</taxon>
        <taxon>Blastococcus</taxon>
    </lineage>
</organism>
<dbReference type="Proteomes" id="UP001324287">
    <property type="component" value="Chromosome"/>
</dbReference>
<name>A0ABZ1B9S3_9ACTN</name>
<protein>
    <submittedName>
        <fullName evidence="1">Uncharacterized protein</fullName>
    </submittedName>
</protein>
<gene>
    <name evidence="1" type="ORF">U6N30_10015</name>
</gene>
<proteinExistence type="predicted"/>
<dbReference type="EMBL" id="CP141261">
    <property type="protein sequence ID" value="WRL65860.1"/>
    <property type="molecule type" value="Genomic_DNA"/>
</dbReference>